<feature type="compositionally biased region" description="Low complexity" evidence="1">
    <location>
        <begin position="257"/>
        <end position="269"/>
    </location>
</feature>
<evidence type="ECO:0000256" key="2">
    <source>
        <dbReference type="SAM" id="SignalP"/>
    </source>
</evidence>
<dbReference type="EMBL" id="KN122502">
    <property type="protein sequence ID" value="KFO30097.1"/>
    <property type="molecule type" value="Genomic_DNA"/>
</dbReference>
<name>A0A091DGA0_FUKDA</name>
<sequence length="269" mass="28395">MLLAALLLLLSHPDPWSAHGHPLYMYLPPSTLQDGPEAWAVREAHVPLLSPDTCQRALGPQLRPSSMLCAGFLAGGIDSSQAAGVQFQKPKLEPRGDTSGNDAPAGHAERSRQVADRGRTGFPGLEPLRRKLAALQGSHAWILWVPSEQLAMHFQEVGSPDSVQQLGMLVGTRAGKRQRVLADLSSKTMLGLFRAWVRAGLGGRRVVFSGLVGLEPATLARSLPPLLVQALRAFCSAALAEAEPSGPGVGRKSDIVAQQPQGGPTAPGG</sequence>
<keyword evidence="2" id="KW-0732">Signal</keyword>
<protein>
    <submittedName>
        <fullName evidence="3">Putative serine protease 56</fullName>
    </submittedName>
</protein>
<dbReference type="Proteomes" id="UP000028990">
    <property type="component" value="Unassembled WGS sequence"/>
</dbReference>
<reference evidence="3 4" key="1">
    <citation type="submission" date="2013-11" db="EMBL/GenBank/DDBJ databases">
        <title>The Damaraland mole rat (Fukomys damarensis) genome and evolution of African mole rats.</title>
        <authorList>
            <person name="Gladyshev V.N."/>
            <person name="Fang X."/>
        </authorList>
    </citation>
    <scope>NUCLEOTIDE SEQUENCE [LARGE SCALE GENOMIC DNA]</scope>
    <source>
        <tissue evidence="3">Liver</tissue>
    </source>
</reference>
<feature type="compositionally biased region" description="Basic and acidic residues" evidence="1">
    <location>
        <begin position="107"/>
        <end position="119"/>
    </location>
</feature>
<evidence type="ECO:0000313" key="4">
    <source>
        <dbReference type="Proteomes" id="UP000028990"/>
    </source>
</evidence>
<accession>A0A091DGA0</accession>
<organism evidence="3 4">
    <name type="scientific">Fukomys damarensis</name>
    <name type="common">Damaraland mole rat</name>
    <name type="synonym">Cryptomys damarensis</name>
    <dbReference type="NCBI Taxonomy" id="885580"/>
    <lineage>
        <taxon>Eukaryota</taxon>
        <taxon>Metazoa</taxon>
        <taxon>Chordata</taxon>
        <taxon>Craniata</taxon>
        <taxon>Vertebrata</taxon>
        <taxon>Euteleostomi</taxon>
        <taxon>Mammalia</taxon>
        <taxon>Eutheria</taxon>
        <taxon>Euarchontoglires</taxon>
        <taxon>Glires</taxon>
        <taxon>Rodentia</taxon>
        <taxon>Hystricomorpha</taxon>
        <taxon>Bathyergidae</taxon>
        <taxon>Fukomys</taxon>
    </lineage>
</organism>
<proteinExistence type="predicted"/>
<evidence type="ECO:0000313" key="3">
    <source>
        <dbReference type="EMBL" id="KFO30097.1"/>
    </source>
</evidence>
<gene>
    <name evidence="3" type="ORF">H920_08509</name>
</gene>
<keyword evidence="3" id="KW-0378">Hydrolase</keyword>
<dbReference type="InterPro" id="IPR009003">
    <property type="entry name" value="Peptidase_S1_PA"/>
</dbReference>
<dbReference type="GO" id="GO:0006508">
    <property type="term" value="P:proteolysis"/>
    <property type="evidence" value="ECO:0007669"/>
    <property type="project" value="UniProtKB-KW"/>
</dbReference>
<dbReference type="AlphaFoldDB" id="A0A091DGA0"/>
<evidence type="ECO:0000256" key="1">
    <source>
        <dbReference type="SAM" id="MobiDB-lite"/>
    </source>
</evidence>
<keyword evidence="4" id="KW-1185">Reference proteome</keyword>
<dbReference type="SUPFAM" id="SSF50494">
    <property type="entry name" value="Trypsin-like serine proteases"/>
    <property type="match status" value="1"/>
</dbReference>
<dbReference type="eggNOG" id="KOG3627">
    <property type="taxonomic scope" value="Eukaryota"/>
</dbReference>
<feature type="region of interest" description="Disordered" evidence="1">
    <location>
        <begin position="244"/>
        <end position="269"/>
    </location>
</feature>
<keyword evidence="3" id="KW-0645">Protease</keyword>
<dbReference type="GO" id="GO:0008233">
    <property type="term" value="F:peptidase activity"/>
    <property type="evidence" value="ECO:0007669"/>
    <property type="project" value="UniProtKB-KW"/>
</dbReference>
<feature type="signal peptide" evidence="2">
    <location>
        <begin position="1"/>
        <end position="18"/>
    </location>
</feature>
<feature type="region of interest" description="Disordered" evidence="1">
    <location>
        <begin position="90"/>
        <end position="122"/>
    </location>
</feature>
<feature type="chain" id="PRO_5001872009" evidence="2">
    <location>
        <begin position="19"/>
        <end position="269"/>
    </location>
</feature>